<dbReference type="Proteomes" id="UP001139462">
    <property type="component" value="Unassembled WGS sequence"/>
</dbReference>
<proteinExistence type="predicted"/>
<dbReference type="PROSITE" id="PS51257">
    <property type="entry name" value="PROKAR_LIPOPROTEIN"/>
    <property type="match status" value="1"/>
</dbReference>
<accession>A0A9X1R3K7</accession>
<dbReference type="Gene3D" id="3.40.30.10">
    <property type="entry name" value="Glutaredoxin"/>
    <property type="match status" value="1"/>
</dbReference>
<dbReference type="EMBL" id="JAIRBB010000004">
    <property type="protein sequence ID" value="MCG2430928.1"/>
    <property type="molecule type" value="Genomic_DNA"/>
</dbReference>
<dbReference type="AlphaFoldDB" id="A0A9X1R3K7"/>
<gene>
    <name evidence="1" type="ORF">K8344_07330</name>
</gene>
<evidence type="ECO:0000313" key="2">
    <source>
        <dbReference type="Proteomes" id="UP001139462"/>
    </source>
</evidence>
<protein>
    <submittedName>
        <fullName evidence="1">Thioredoxin family protein</fullName>
    </submittedName>
</protein>
<organism evidence="1 2">
    <name type="scientific">Aequorivita xiaoshiensis</name>
    <dbReference type="NCBI Taxonomy" id="2874476"/>
    <lineage>
        <taxon>Bacteria</taxon>
        <taxon>Pseudomonadati</taxon>
        <taxon>Bacteroidota</taxon>
        <taxon>Flavobacteriia</taxon>
        <taxon>Flavobacteriales</taxon>
        <taxon>Flavobacteriaceae</taxon>
        <taxon>Aequorivita</taxon>
    </lineage>
</organism>
<name>A0A9X1R3K7_9FLAO</name>
<dbReference type="CDD" id="cd02947">
    <property type="entry name" value="TRX_family"/>
    <property type="match status" value="1"/>
</dbReference>
<dbReference type="RefSeq" id="WP_237608085.1">
    <property type="nucleotide sequence ID" value="NZ_JAIRBB010000004.1"/>
</dbReference>
<comment type="caution">
    <text evidence="1">The sequence shown here is derived from an EMBL/GenBank/DDBJ whole genome shotgun (WGS) entry which is preliminary data.</text>
</comment>
<dbReference type="SUPFAM" id="SSF52833">
    <property type="entry name" value="Thioredoxin-like"/>
    <property type="match status" value="1"/>
</dbReference>
<keyword evidence="2" id="KW-1185">Reference proteome</keyword>
<evidence type="ECO:0000313" key="1">
    <source>
        <dbReference type="EMBL" id="MCG2430928.1"/>
    </source>
</evidence>
<reference evidence="1" key="1">
    <citation type="submission" date="2021-09" db="EMBL/GenBank/DDBJ databases">
        <title>Genome of Aequorivita sp. strain F64183.</title>
        <authorList>
            <person name="Wang Y."/>
        </authorList>
    </citation>
    <scope>NUCLEOTIDE SEQUENCE</scope>
    <source>
        <strain evidence="1">F64183</strain>
    </source>
</reference>
<sequence length="196" mass="22216">MKKVILILSATFLVACTSSKDKKKSLENSAIEMTTENSNKKINDTVAYEDTVMLLGESNRQGLLMEPFKEWYNLGYSHYRTAPEVANELKPLLEDVSISVFMGTWCEDSQRDVPHLYKILDDTGFNESNLSLVNVNDEKATPQGLEHGKDIINVPTIIFYNDGVELGRIVEYPIETIEKDMLKILSGKDYKHAYAE</sequence>
<dbReference type="InterPro" id="IPR036249">
    <property type="entry name" value="Thioredoxin-like_sf"/>
</dbReference>